<name>A0A918PF50_9ACTN</name>
<reference evidence="1" key="2">
    <citation type="submission" date="2020-09" db="EMBL/GenBank/DDBJ databases">
        <authorList>
            <person name="Sun Q."/>
            <person name="Ohkuma M."/>
        </authorList>
    </citation>
    <scope>NUCLEOTIDE SEQUENCE</scope>
    <source>
        <strain evidence="1">JCM 4815</strain>
    </source>
</reference>
<dbReference type="AlphaFoldDB" id="A0A918PF50"/>
<reference evidence="1" key="1">
    <citation type="journal article" date="2014" name="Int. J. Syst. Evol. Microbiol.">
        <title>Complete genome sequence of Corynebacterium casei LMG S-19264T (=DSM 44701T), isolated from a smear-ripened cheese.</title>
        <authorList>
            <consortium name="US DOE Joint Genome Institute (JGI-PGF)"/>
            <person name="Walter F."/>
            <person name="Albersmeier A."/>
            <person name="Kalinowski J."/>
            <person name="Ruckert C."/>
        </authorList>
    </citation>
    <scope>NUCLEOTIDE SEQUENCE</scope>
    <source>
        <strain evidence="1">JCM 4815</strain>
    </source>
</reference>
<dbReference type="EMBL" id="BMVW01000003">
    <property type="protein sequence ID" value="GGZ02881.1"/>
    <property type="molecule type" value="Genomic_DNA"/>
</dbReference>
<gene>
    <name evidence="1" type="ORF">GCM10010365_22030</name>
</gene>
<dbReference type="RefSeq" id="WP_189857774.1">
    <property type="nucleotide sequence ID" value="NZ_BMVW01000003.1"/>
</dbReference>
<protein>
    <submittedName>
        <fullName evidence="1">Uncharacterized protein</fullName>
    </submittedName>
</protein>
<keyword evidence="2" id="KW-1185">Reference proteome</keyword>
<evidence type="ECO:0000313" key="2">
    <source>
        <dbReference type="Proteomes" id="UP000622166"/>
    </source>
</evidence>
<dbReference type="Gene3D" id="3.30.360.10">
    <property type="entry name" value="Dihydrodipicolinate Reductase, domain 2"/>
    <property type="match status" value="1"/>
</dbReference>
<sequence length="70" mass="7384">MDRAFTPPAGFVPLIGLHTGITTEEIRLEPADQVAATVGAFVTAVRAGSAPRTDTLRQAVLPDAVRRRSA</sequence>
<dbReference type="Proteomes" id="UP000622166">
    <property type="component" value="Unassembled WGS sequence"/>
</dbReference>
<evidence type="ECO:0000313" key="1">
    <source>
        <dbReference type="EMBL" id="GGZ02881.1"/>
    </source>
</evidence>
<proteinExistence type="predicted"/>
<comment type="caution">
    <text evidence="1">The sequence shown here is derived from an EMBL/GenBank/DDBJ whole genome shotgun (WGS) entry which is preliminary data.</text>
</comment>
<accession>A0A918PF50</accession>
<organism evidence="1 2">
    <name type="scientific">Streptomyces poonensis</name>
    <dbReference type="NCBI Taxonomy" id="68255"/>
    <lineage>
        <taxon>Bacteria</taxon>
        <taxon>Bacillati</taxon>
        <taxon>Actinomycetota</taxon>
        <taxon>Actinomycetes</taxon>
        <taxon>Kitasatosporales</taxon>
        <taxon>Streptomycetaceae</taxon>
        <taxon>Streptomyces</taxon>
    </lineage>
</organism>